<name>A0A8H5IV89_9HYPO</name>
<dbReference type="EMBL" id="JAAOAO010000405">
    <property type="protein sequence ID" value="KAF5543371.1"/>
    <property type="molecule type" value="Genomic_DNA"/>
</dbReference>
<evidence type="ECO:0000313" key="1">
    <source>
        <dbReference type="EMBL" id="KAF5543371.1"/>
    </source>
</evidence>
<protein>
    <submittedName>
        <fullName evidence="1">Uncharacterized protein</fullName>
    </submittedName>
</protein>
<proteinExistence type="predicted"/>
<keyword evidence="2" id="KW-1185">Reference proteome</keyword>
<organism evidence="1 2">
    <name type="scientific">Fusarium napiforme</name>
    <dbReference type="NCBI Taxonomy" id="42672"/>
    <lineage>
        <taxon>Eukaryota</taxon>
        <taxon>Fungi</taxon>
        <taxon>Dikarya</taxon>
        <taxon>Ascomycota</taxon>
        <taxon>Pezizomycotina</taxon>
        <taxon>Sordariomycetes</taxon>
        <taxon>Hypocreomycetidae</taxon>
        <taxon>Hypocreales</taxon>
        <taxon>Nectriaceae</taxon>
        <taxon>Fusarium</taxon>
        <taxon>Fusarium fujikuroi species complex</taxon>
    </lineage>
</organism>
<comment type="caution">
    <text evidence="1">The sequence shown here is derived from an EMBL/GenBank/DDBJ whole genome shotgun (WGS) entry which is preliminary data.</text>
</comment>
<gene>
    <name evidence="1" type="ORF">FNAPI_9693</name>
</gene>
<sequence length="468" mass="53437">MDFSQSSVQNYPEARILPRPERSAEMPYFGDEAHRQLVDSCVRATSMYEVLIQLPKVADDLEGNQALKDNNFPVVETVNALRQQDWSMCELLHSMSLPVVQSIAKNTVAYDDFMRKIECFKLPDAREVIPGVYVIALRIQGRHGQFLNIREMELLIEDMTSYVEGYRAYAKFNEDRVAHGRAFAKTNQSAQDKRAHRALVGIDSWAGGNATDEPAFIRDDDGVPAIQSLIKTFERMCDRTLDPDGRTHILQSPLYVGCSKHLSERLKVYNRNSLRSINKPLGLTLSILRKHGHTVELCIKNVLRVWKADQLARAEQLVASIAGSLVHQHGFNAIETGGTGSRTITSVDGLKVNTELVISRTRMMFDNLRDSLAEVNLRERFRRDLVRLNGQILDIRSYLDDCNKGMQQLNPGYKWDEDAEKLADVIQKLKVNLEHKKEALRFWQLMLQIERIIVEEKDRSQLIDTESP</sequence>
<dbReference type="AlphaFoldDB" id="A0A8H5IV89"/>
<evidence type="ECO:0000313" key="2">
    <source>
        <dbReference type="Proteomes" id="UP000574317"/>
    </source>
</evidence>
<dbReference type="Proteomes" id="UP000574317">
    <property type="component" value="Unassembled WGS sequence"/>
</dbReference>
<reference evidence="1 2" key="1">
    <citation type="submission" date="2020-05" db="EMBL/GenBank/DDBJ databases">
        <title>Identification and distribution of gene clusters putatively required for synthesis of sphingolipid metabolism inhibitors in phylogenetically diverse species of the filamentous fungus Fusarium.</title>
        <authorList>
            <person name="Kim H.-S."/>
            <person name="Busman M."/>
            <person name="Brown D.W."/>
            <person name="Divon H."/>
            <person name="Uhlig S."/>
            <person name="Proctor R.H."/>
        </authorList>
    </citation>
    <scope>NUCLEOTIDE SEQUENCE [LARGE SCALE GENOMIC DNA]</scope>
    <source>
        <strain evidence="1 2">NRRL 25196</strain>
    </source>
</reference>
<accession>A0A8H5IV89</accession>